<dbReference type="InterPro" id="IPR036318">
    <property type="entry name" value="FAD-bd_PCMH-like_sf"/>
</dbReference>
<dbReference type="HAMAP" id="MF_00037">
    <property type="entry name" value="MurB"/>
    <property type="match status" value="1"/>
</dbReference>
<evidence type="ECO:0000256" key="9">
    <source>
        <dbReference type="ARBA" id="ARBA00022857"/>
    </source>
</evidence>
<dbReference type="SUPFAM" id="SSF56176">
    <property type="entry name" value="FAD-binding/transporter-associated domain-like"/>
    <property type="match status" value="1"/>
</dbReference>
<keyword evidence="7 16" id="KW-0285">Flavoprotein</keyword>
<evidence type="ECO:0000256" key="14">
    <source>
        <dbReference type="ARBA" id="ARBA00023316"/>
    </source>
</evidence>
<comment type="pathway">
    <text evidence="4 16">Cell wall biogenesis; peptidoglycan biosynthesis.</text>
</comment>
<evidence type="ECO:0000256" key="11">
    <source>
        <dbReference type="ARBA" id="ARBA00022984"/>
    </source>
</evidence>
<dbReference type="GO" id="GO:0005829">
    <property type="term" value="C:cytosol"/>
    <property type="evidence" value="ECO:0007669"/>
    <property type="project" value="TreeGrafter"/>
</dbReference>
<evidence type="ECO:0000256" key="1">
    <source>
        <dbReference type="ARBA" id="ARBA00001974"/>
    </source>
</evidence>
<dbReference type="GO" id="GO:0071949">
    <property type="term" value="F:FAD binding"/>
    <property type="evidence" value="ECO:0007669"/>
    <property type="project" value="InterPro"/>
</dbReference>
<dbReference type="Gene3D" id="3.30.465.10">
    <property type="match status" value="1"/>
</dbReference>
<dbReference type="SUPFAM" id="SSF56194">
    <property type="entry name" value="Uridine diphospho-N-Acetylenolpyruvylglucosamine reductase, MurB, C-terminal domain"/>
    <property type="match status" value="1"/>
</dbReference>
<dbReference type="InterPro" id="IPR016167">
    <property type="entry name" value="FAD-bd_PCMH_sub1"/>
</dbReference>
<keyword evidence="10 16" id="KW-0133">Cell shape</keyword>
<gene>
    <name evidence="16" type="primary">murB</name>
    <name evidence="18" type="ORF">C7B45_13860</name>
</gene>
<evidence type="ECO:0000256" key="5">
    <source>
        <dbReference type="ARBA" id="ARBA00022490"/>
    </source>
</evidence>
<dbReference type="Pfam" id="PF02873">
    <property type="entry name" value="MurB_C"/>
    <property type="match status" value="1"/>
</dbReference>
<keyword evidence="6 16" id="KW-0132">Cell division</keyword>
<dbReference type="InterPro" id="IPR016169">
    <property type="entry name" value="FAD-bd_PCMH_sub2"/>
</dbReference>
<dbReference type="EC" id="1.3.1.98" evidence="16"/>
<dbReference type="GO" id="GO:0051301">
    <property type="term" value="P:cell division"/>
    <property type="evidence" value="ECO:0007669"/>
    <property type="project" value="UniProtKB-KW"/>
</dbReference>
<dbReference type="Pfam" id="PF01565">
    <property type="entry name" value="FAD_binding_4"/>
    <property type="match status" value="1"/>
</dbReference>
<dbReference type="GO" id="GO:0008360">
    <property type="term" value="P:regulation of cell shape"/>
    <property type="evidence" value="ECO:0007669"/>
    <property type="project" value="UniProtKB-KW"/>
</dbReference>
<comment type="subcellular location">
    <subcellularLocation>
        <location evidence="3 16">Cytoplasm</location>
    </subcellularLocation>
</comment>
<dbReference type="Gene3D" id="3.30.43.10">
    <property type="entry name" value="Uridine Diphospho-n-acetylenolpyruvylglucosamine Reductase, domain 2"/>
    <property type="match status" value="1"/>
</dbReference>
<dbReference type="InterPro" id="IPR006094">
    <property type="entry name" value="Oxid_FAD_bind_N"/>
</dbReference>
<evidence type="ECO:0000256" key="6">
    <source>
        <dbReference type="ARBA" id="ARBA00022618"/>
    </source>
</evidence>
<evidence type="ECO:0000256" key="4">
    <source>
        <dbReference type="ARBA" id="ARBA00004752"/>
    </source>
</evidence>
<dbReference type="PANTHER" id="PTHR21071">
    <property type="entry name" value="UDP-N-ACETYLENOLPYRUVOYLGLUCOSAMINE REDUCTASE"/>
    <property type="match status" value="1"/>
</dbReference>
<keyword evidence="9 16" id="KW-0521">NADP</keyword>
<dbReference type="InterPro" id="IPR036635">
    <property type="entry name" value="MurB_C_sf"/>
</dbReference>
<comment type="cofactor">
    <cofactor evidence="1 16">
        <name>FAD</name>
        <dbReference type="ChEBI" id="CHEBI:57692"/>
    </cofactor>
</comment>
<keyword evidence="5 16" id="KW-0963">Cytoplasm</keyword>
<dbReference type="GO" id="GO:0008762">
    <property type="term" value="F:UDP-N-acetylmuramate dehydrogenase activity"/>
    <property type="evidence" value="ECO:0007669"/>
    <property type="project" value="UniProtKB-UniRule"/>
</dbReference>
<accession>A0A2T2WEM1</accession>
<feature type="active site" evidence="16">
    <location>
        <position position="176"/>
    </location>
</feature>
<keyword evidence="8 16" id="KW-0274">FAD</keyword>
<name>A0A2T2WEM1_9FIRM</name>
<dbReference type="PANTHER" id="PTHR21071:SF4">
    <property type="entry name" value="UDP-N-ACETYLENOLPYRUVOYLGLUCOSAMINE REDUCTASE"/>
    <property type="match status" value="1"/>
</dbReference>
<evidence type="ECO:0000256" key="3">
    <source>
        <dbReference type="ARBA" id="ARBA00004496"/>
    </source>
</evidence>
<comment type="caution">
    <text evidence="18">The sequence shown here is derived from an EMBL/GenBank/DDBJ whole genome shotgun (WGS) entry which is preliminary data.</text>
</comment>
<evidence type="ECO:0000256" key="12">
    <source>
        <dbReference type="ARBA" id="ARBA00023002"/>
    </source>
</evidence>
<comment type="similarity">
    <text evidence="16">Belongs to the MurB family.</text>
</comment>
<evidence type="ECO:0000256" key="16">
    <source>
        <dbReference type="HAMAP-Rule" id="MF_00037"/>
    </source>
</evidence>
<dbReference type="NCBIfam" id="TIGR00179">
    <property type="entry name" value="murB"/>
    <property type="match status" value="1"/>
</dbReference>
<dbReference type="GO" id="GO:0009252">
    <property type="term" value="P:peptidoglycan biosynthetic process"/>
    <property type="evidence" value="ECO:0007669"/>
    <property type="project" value="UniProtKB-UniRule"/>
</dbReference>
<feature type="active site" description="Proton donor" evidence="16">
    <location>
        <position position="226"/>
    </location>
</feature>
<evidence type="ECO:0000256" key="13">
    <source>
        <dbReference type="ARBA" id="ARBA00023306"/>
    </source>
</evidence>
<keyword evidence="12 16" id="KW-0560">Oxidoreductase</keyword>
<evidence type="ECO:0000256" key="2">
    <source>
        <dbReference type="ARBA" id="ARBA00003921"/>
    </source>
</evidence>
<keyword evidence="13 16" id="KW-0131">Cell cycle</keyword>
<comment type="function">
    <text evidence="2 16">Cell wall formation.</text>
</comment>
<evidence type="ECO:0000259" key="17">
    <source>
        <dbReference type="PROSITE" id="PS51387"/>
    </source>
</evidence>
<feature type="domain" description="FAD-binding PCMH-type" evidence="17">
    <location>
        <begin position="31"/>
        <end position="197"/>
    </location>
</feature>
<keyword evidence="11 16" id="KW-0573">Peptidoglycan synthesis</keyword>
<organism evidence="18 19">
    <name type="scientific">Sulfobacillus acidophilus</name>
    <dbReference type="NCBI Taxonomy" id="53633"/>
    <lineage>
        <taxon>Bacteria</taxon>
        <taxon>Bacillati</taxon>
        <taxon>Bacillota</taxon>
        <taxon>Clostridia</taxon>
        <taxon>Eubacteriales</taxon>
        <taxon>Clostridiales Family XVII. Incertae Sedis</taxon>
        <taxon>Sulfobacillus</taxon>
    </lineage>
</organism>
<protein>
    <recommendedName>
        <fullName evidence="16">UDP-N-acetylenolpyruvoylglucosamine reductase</fullName>
        <ecNumber evidence="16">1.3.1.98</ecNumber>
    </recommendedName>
    <alternativeName>
        <fullName evidence="16">UDP-N-acetylmuramate dehydrogenase</fullName>
    </alternativeName>
</protein>
<dbReference type="InterPro" id="IPR016166">
    <property type="entry name" value="FAD-bd_PCMH"/>
</dbReference>
<dbReference type="Gene3D" id="3.90.78.10">
    <property type="entry name" value="UDP-N-acetylenolpyruvoylglucosamine reductase, C-terminal domain"/>
    <property type="match status" value="1"/>
</dbReference>
<evidence type="ECO:0000256" key="8">
    <source>
        <dbReference type="ARBA" id="ARBA00022827"/>
    </source>
</evidence>
<evidence type="ECO:0000313" key="19">
    <source>
        <dbReference type="Proteomes" id="UP000241848"/>
    </source>
</evidence>
<dbReference type="PROSITE" id="PS51387">
    <property type="entry name" value="FAD_PCMH"/>
    <property type="match status" value="1"/>
</dbReference>
<keyword evidence="14 16" id="KW-0961">Cell wall biogenesis/degradation</keyword>
<dbReference type="InterPro" id="IPR003170">
    <property type="entry name" value="MurB"/>
</dbReference>
<evidence type="ECO:0000256" key="7">
    <source>
        <dbReference type="ARBA" id="ARBA00022630"/>
    </source>
</evidence>
<dbReference type="UniPathway" id="UPA00219"/>
<evidence type="ECO:0000313" key="18">
    <source>
        <dbReference type="EMBL" id="PSR20673.1"/>
    </source>
</evidence>
<dbReference type="NCBIfam" id="NF010480">
    <property type="entry name" value="PRK13905.1"/>
    <property type="match status" value="1"/>
</dbReference>
<sequence length="325" mass="35960">MKVAPLEEELRTMAIGDVKVGELLSRHTSFRIGGPASVFVEPDTLDGVVRVLDWARDEHLPYFIIGQGTNILVSDRGVDAIVISTARGLRQIEINPPLMRAGSGVLLTKLCHVAERAQLSGLEFAISIPGTLGGALVMNAGAHGGAMVEVVESVLVWDAIRGVRRIQAQDVQFQYRQSRFMNNPWIALEAELRLKPCDSVNIRRTMQHNMEYRKKSQPVGEPNAGSVFKNPLPHYAGKLIENVGAKGWRVGDAQVSTLHANFIVNRGQARAVDVLTLMRRIRLFVYRDTGIILRPEVRWIGPGEGGATATWENLWYEEGVGLREL</sequence>
<reference evidence="18 19" key="1">
    <citation type="journal article" date="2014" name="BMC Genomics">
        <title>Comparison of environmental and isolate Sulfobacillus genomes reveals diverse carbon, sulfur, nitrogen, and hydrogen metabolisms.</title>
        <authorList>
            <person name="Justice N.B."/>
            <person name="Norman A."/>
            <person name="Brown C.T."/>
            <person name="Singh A."/>
            <person name="Thomas B.C."/>
            <person name="Banfield J.F."/>
        </authorList>
    </citation>
    <scope>NUCLEOTIDE SEQUENCE [LARGE SCALE GENOMIC DNA]</scope>
    <source>
        <strain evidence="18">AMDSBA3</strain>
    </source>
</reference>
<comment type="catalytic activity">
    <reaction evidence="15 16">
        <text>UDP-N-acetyl-alpha-D-muramate + NADP(+) = UDP-N-acetyl-3-O-(1-carboxyvinyl)-alpha-D-glucosamine + NADPH + H(+)</text>
        <dbReference type="Rhea" id="RHEA:12248"/>
        <dbReference type="ChEBI" id="CHEBI:15378"/>
        <dbReference type="ChEBI" id="CHEBI:57783"/>
        <dbReference type="ChEBI" id="CHEBI:58349"/>
        <dbReference type="ChEBI" id="CHEBI:68483"/>
        <dbReference type="ChEBI" id="CHEBI:70757"/>
        <dbReference type="EC" id="1.3.1.98"/>
    </reaction>
</comment>
<evidence type="ECO:0000256" key="10">
    <source>
        <dbReference type="ARBA" id="ARBA00022960"/>
    </source>
</evidence>
<dbReference type="AlphaFoldDB" id="A0A2T2WEM1"/>
<dbReference type="Proteomes" id="UP000241848">
    <property type="component" value="Unassembled WGS sequence"/>
</dbReference>
<proteinExistence type="inferred from homology"/>
<evidence type="ECO:0000256" key="15">
    <source>
        <dbReference type="ARBA" id="ARBA00048914"/>
    </source>
</evidence>
<dbReference type="EMBL" id="PXYV01000054">
    <property type="protein sequence ID" value="PSR20673.1"/>
    <property type="molecule type" value="Genomic_DNA"/>
</dbReference>
<dbReference type="GO" id="GO:0071555">
    <property type="term" value="P:cell wall organization"/>
    <property type="evidence" value="ECO:0007669"/>
    <property type="project" value="UniProtKB-KW"/>
</dbReference>
<dbReference type="InterPro" id="IPR011601">
    <property type="entry name" value="MurB_C"/>
</dbReference>
<feature type="active site" evidence="16">
    <location>
        <position position="296"/>
    </location>
</feature>